<feature type="transmembrane region" description="Helical" evidence="1">
    <location>
        <begin position="6"/>
        <end position="30"/>
    </location>
</feature>
<keyword evidence="1" id="KW-0812">Transmembrane</keyword>
<organism evidence="2">
    <name type="scientific">uncultured Desulfobacterium sp</name>
    <dbReference type="NCBI Taxonomy" id="201089"/>
    <lineage>
        <taxon>Bacteria</taxon>
        <taxon>Pseudomonadati</taxon>
        <taxon>Thermodesulfobacteriota</taxon>
        <taxon>Desulfobacteria</taxon>
        <taxon>Desulfobacterales</taxon>
        <taxon>Desulfobacteriaceae</taxon>
        <taxon>Desulfobacterium</taxon>
        <taxon>environmental samples</taxon>
    </lineage>
</organism>
<proteinExistence type="predicted"/>
<dbReference type="AlphaFoldDB" id="A0A445MUJ0"/>
<protein>
    <submittedName>
        <fullName evidence="2">Uncharacterized protein</fullName>
    </submittedName>
</protein>
<gene>
    <name evidence="2" type="ORF">PITCH_A1680020</name>
</gene>
<evidence type="ECO:0000256" key="1">
    <source>
        <dbReference type="SAM" id="Phobius"/>
    </source>
</evidence>
<evidence type="ECO:0000313" key="2">
    <source>
        <dbReference type="EMBL" id="SPD73103.1"/>
    </source>
</evidence>
<keyword evidence="1" id="KW-0472">Membrane</keyword>
<reference evidence="2" key="1">
    <citation type="submission" date="2018-01" db="EMBL/GenBank/DDBJ databases">
        <authorList>
            <person name="Regsiter A."/>
            <person name="William W."/>
        </authorList>
    </citation>
    <scope>NUCLEOTIDE SEQUENCE</scope>
    <source>
        <strain evidence="2">TRIP AH-1</strain>
    </source>
</reference>
<keyword evidence="1" id="KW-1133">Transmembrane helix</keyword>
<name>A0A445MUJ0_9BACT</name>
<dbReference type="EMBL" id="OJIN01000077">
    <property type="protein sequence ID" value="SPD73103.1"/>
    <property type="molecule type" value="Genomic_DNA"/>
</dbReference>
<accession>A0A445MUJ0</accession>
<sequence>MNELIVPWITTVFFIMFSYGIVNQAVKLFLKIDEEMWQK</sequence>